<feature type="compositionally biased region" description="Basic and acidic residues" evidence="1">
    <location>
        <begin position="198"/>
        <end position="212"/>
    </location>
</feature>
<keyword evidence="3" id="KW-1185">Reference proteome</keyword>
<comment type="caution">
    <text evidence="2">The sequence shown here is derived from an EMBL/GenBank/DDBJ whole genome shotgun (WGS) entry which is preliminary data.</text>
</comment>
<dbReference type="Proteomes" id="UP001305414">
    <property type="component" value="Unassembled WGS sequence"/>
</dbReference>
<protein>
    <submittedName>
        <fullName evidence="2">Uncharacterized protein</fullName>
    </submittedName>
</protein>
<evidence type="ECO:0000313" key="3">
    <source>
        <dbReference type="Proteomes" id="UP001305414"/>
    </source>
</evidence>
<feature type="region of interest" description="Disordered" evidence="1">
    <location>
        <begin position="117"/>
        <end position="140"/>
    </location>
</feature>
<evidence type="ECO:0000313" key="2">
    <source>
        <dbReference type="EMBL" id="KAK5633353.1"/>
    </source>
</evidence>
<proteinExistence type="predicted"/>
<dbReference type="AlphaFoldDB" id="A0AAN7ZBR6"/>
<feature type="compositionally biased region" description="Low complexity" evidence="1">
    <location>
        <begin position="117"/>
        <end position="139"/>
    </location>
</feature>
<sequence length="476" mass="54042">MTHRLSLDVQLDAAILDFAPKYMKNQLEHLARECDQRLERELLPQFHAILAQVHQERDAFEKQKQDVIRDLRAHLDLLRFDAATVEQAINQLHVIVPSHFAFFPSMSSLTLPMTASSFTPASASTSRSTPSTATSSNSTFGDLPNAVLGSHAASSIESAPAVDALDSTTQSNLTMPSDLDYAAQCFATAESSTTTCSPKRDRSAESDAPCKRQRTAKEKVCATIDLVMSVMHLTSIVDIFETSRSRRPAHGCVPKFEDRRYDHGLFHSQHQVLVPDNVYFVMRIEKDILSFDNNRALKHFQEHAKNAAREEKLTNESIFERYAWQVWGGEMASKYWIREHVGAKPHTFLPTTPLPGNPLGDRMSSMRRHDKVDDFSPPFPRLRESIHSHQSTNEGECEKPRRTLRNVPRLDYAEIVAPWNNDVESYQRGETDMSVRHLRQLRLLGLPHLTIWLYVRTLAEAISSTLKPQFESRNKP</sequence>
<name>A0AAN7ZBR6_9PEZI</name>
<accession>A0AAN7ZBR6</accession>
<feature type="region of interest" description="Disordered" evidence="1">
    <location>
        <begin position="193"/>
        <end position="212"/>
    </location>
</feature>
<evidence type="ECO:0000256" key="1">
    <source>
        <dbReference type="SAM" id="MobiDB-lite"/>
    </source>
</evidence>
<reference evidence="2 3" key="1">
    <citation type="submission" date="2023-10" db="EMBL/GenBank/DDBJ databases">
        <title>Draft genome sequence of Xylaria bambusicola isolate GMP-LS, the root and basal stem rot pathogen of sugarcane in Indonesia.</title>
        <authorList>
            <person name="Selvaraj P."/>
            <person name="Muralishankar V."/>
            <person name="Muruganantham S."/>
            <person name="Sp S."/>
            <person name="Haryani S."/>
            <person name="Lau K.J.X."/>
            <person name="Naqvi N.I."/>
        </authorList>
    </citation>
    <scope>NUCLEOTIDE SEQUENCE [LARGE SCALE GENOMIC DNA]</scope>
    <source>
        <strain evidence="2">GMP-LS</strain>
    </source>
</reference>
<gene>
    <name evidence="2" type="ORF">RRF57_009067</name>
</gene>
<dbReference type="EMBL" id="JAWHQM010000031">
    <property type="protein sequence ID" value="KAK5633353.1"/>
    <property type="molecule type" value="Genomic_DNA"/>
</dbReference>
<organism evidence="2 3">
    <name type="scientific">Xylaria bambusicola</name>
    <dbReference type="NCBI Taxonomy" id="326684"/>
    <lineage>
        <taxon>Eukaryota</taxon>
        <taxon>Fungi</taxon>
        <taxon>Dikarya</taxon>
        <taxon>Ascomycota</taxon>
        <taxon>Pezizomycotina</taxon>
        <taxon>Sordariomycetes</taxon>
        <taxon>Xylariomycetidae</taxon>
        <taxon>Xylariales</taxon>
        <taxon>Xylariaceae</taxon>
        <taxon>Xylaria</taxon>
    </lineage>
</organism>